<name>A0A6A6BY30_ZASCE</name>
<protein>
    <submittedName>
        <fullName evidence="2">Uncharacterized protein</fullName>
    </submittedName>
</protein>
<reference evidence="2" key="1">
    <citation type="journal article" date="2020" name="Stud. Mycol.">
        <title>101 Dothideomycetes genomes: a test case for predicting lifestyles and emergence of pathogens.</title>
        <authorList>
            <person name="Haridas S."/>
            <person name="Albert R."/>
            <person name="Binder M."/>
            <person name="Bloem J."/>
            <person name="Labutti K."/>
            <person name="Salamov A."/>
            <person name="Andreopoulos B."/>
            <person name="Baker S."/>
            <person name="Barry K."/>
            <person name="Bills G."/>
            <person name="Bluhm B."/>
            <person name="Cannon C."/>
            <person name="Castanera R."/>
            <person name="Culley D."/>
            <person name="Daum C."/>
            <person name="Ezra D."/>
            <person name="Gonzalez J."/>
            <person name="Henrissat B."/>
            <person name="Kuo A."/>
            <person name="Liang C."/>
            <person name="Lipzen A."/>
            <person name="Lutzoni F."/>
            <person name="Magnuson J."/>
            <person name="Mondo S."/>
            <person name="Nolan M."/>
            <person name="Ohm R."/>
            <person name="Pangilinan J."/>
            <person name="Park H.-J."/>
            <person name="Ramirez L."/>
            <person name="Alfaro M."/>
            <person name="Sun H."/>
            <person name="Tritt A."/>
            <person name="Yoshinaga Y."/>
            <person name="Zwiers L.-H."/>
            <person name="Turgeon B."/>
            <person name="Goodwin S."/>
            <person name="Spatafora J."/>
            <person name="Crous P."/>
            <person name="Grigoriev I."/>
        </authorList>
    </citation>
    <scope>NUCLEOTIDE SEQUENCE</scope>
    <source>
        <strain evidence="2">ATCC 36951</strain>
    </source>
</reference>
<dbReference type="EMBL" id="ML993699">
    <property type="protein sequence ID" value="KAF2158316.1"/>
    <property type="molecule type" value="Genomic_DNA"/>
</dbReference>
<dbReference type="Proteomes" id="UP000799537">
    <property type="component" value="Unassembled WGS sequence"/>
</dbReference>
<organism evidence="2 3">
    <name type="scientific">Zasmidium cellare ATCC 36951</name>
    <dbReference type="NCBI Taxonomy" id="1080233"/>
    <lineage>
        <taxon>Eukaryota</taxon>
        <taxon>Fungi</taxon>
        <taxon>Dikarya</taxon>
        <taxon>Ascomycota</taxon>
        <taxon>Pezizomycotina</taxon>
        <taxon>Dothideomycetes</taxon>
        <taxon>Dothideomycetidae</taxon>
        <taxon>Mycosphaerellales</taxon>
        <taxon>Mycosphaerellaceae</taxon>
        <taxon>Zasmidium</taxon>
    </lineage>
</organism>
<gene>
    <name evidence="2" type="ORF">M409DRAFT_61767</name>
</gene>
<evidence type="ECO:0000313" key="3">
    <source>
        <dbReference type="Proteomes" id="UP000799537"/>
    </source>
</evidence>
<feature type="compositionally biased region" description="Basic and acidic residues" evidence="1">
    <location>
        <begin position="577"/>
        <end position="587"/>
    </location>
</feature>
<feature type="region of interest" description="Disordered" evidence="1">
    <location>
        <begin position="1"/>
        <end position="33"/>
    </location>
</feature>
<accession>A0A6A6BY30</accession>
<evidence type="ECO:0000313" key="2">
    <source>
        <dbReference type="EMBL" id="KAF2158316.1"/>
    </source>
</evidence>
<feature type="region of interest" description="Disordered" evidence="1">
    <location>
        <begin position="572"/>
        <end position="791"/>
    </location>
</feature>
<proteinExistence type="predicted"/>
<feature type="compositionally biased region" description="Basic and acidic residues" evidence="1">
    <location>
        <begin position="758"/>
        <end position="778"/>
    </location>
</feature>
<dbReference type="RefSeq" id="XP_033659205.1">
    <property type="nucleotide sequence ID" value="XM_033814873.1"/>
</dbReference>
<evidence type="ECO:0000256" key="1">
    <source>
        <dbReference type="SAM" id="MobiDB-lite"/>
    </source>
</evidence>
<keyword evidence="3" id="KW-1185">Reference proteome</keyword>
<dbReference type="OrthoDB" id="3787584at2759"/>
<dbReference type="GeneID" id="54568145"/>
<feature type="compositionally biased region" description="Polar residues" evidence="1">
    <location>
        <begin position="746"/>
        <end position="757"/>
    </location>
</feature>
<sequence length="1923" mass="217592">MPRKRPAPSEQGNGTIRKKIRPVGDGLPETKSIGERAEPFRLMTVRFPIDSTTPKWSTGRNRDIDEKHVKQLCQLFEDYGLERLDRAHRLCLLCTARDVRLNCERLGMDCIPNDRSASLPDFKSWDETSTSPAEVLAGNHRIAALKAYLKRQKLASDDGERWWICDIYDRDTLPLDLQIELRANRSGTVLPDTHGQIWTELCTYAKQDKSRKMFTGARWDMEAQMSRALRLNTREQFPVRRLAILWKNDRWRTFITRICDRRVGKDLFNISTFQKLASYRIDDYLFERIECIIRPVEIIWKEFGIELELERDYNRLSGLHRRWNLQELFYPKHDDGLDIGEDSPRHSQFLSHVDDLNYHALYHYMVRNESELSFPNAQESLRLLNSGGKTMQAVMTHVVMWINNDVVSINDRERNKPPLAGELFSALSDMQGTTAERDPDAAKAKALELQRRVLTFAEGNAAQFTKEDLSLVPEVGVEASVYERRFQLEAWREVLARARKIVGPRFQNSCVTKFNAEAVEPQLQATRLSLVKTLQDTINGHFETVGDPELQSAKAKEALRIMIEETISQWKQEYGQSEDRSESHDRGIPSNVDQSELARFRDASFFGTSPVGEDNGHTYGTETSMRPTSTATQQVQRERTGFVGPSDSEDDLEPSVAPVTHMVPSSLKLGRRESTKPMLLPRHISPNTAGQFSSEDDDQAQRERSPSRHRSVAKLVSAPTVPSAQRKGATSTSASRADSRRVRTVGSAQTNGLSSKPVSKEDEGHSTRSDRTPARSEDEFSNDGPSDRGLEASSDVEDAIYGVVDQDATAGVENVADSFRIDHTRGEHRLPVNAFLRRTTASDLSPTQAIDMLQHKYTLDFGSRSSGSRHCTPDDILIPTFHLDMIAIVGRPMKPIVHFSDRFFENVTISFQNWAAPYRAKHVEGGIGFDLRHRTFRIASGSSRESWFIVMHPGLAITDIDQSRADMEASIRNSALEERHARFLADYIKHVFLSEELVGEGVEAAWRLGQTRSENITFNKWTTFQSEFMAGWNEYVTAHTVDPFWTENRPAFHAYDYGANIMLDVTQQIEDLDKEEPMQGITDDYLSDGEARSEVNSPSLSRETGVDVTLDDDGLRNLKVELEAKFDLENVWSISYALAVDLYCLDGEAVDVEPMDRAARCMLADRNAVLQEFPRQRDWTFYPVGFSPVYGNFAASQPPEFLKQNVLTVMRNNLSVRNEGVDALACGYFQAYSNVKRSVRHRPDDLLAKKSLTTAVLSLPGAEMTSHHVRTKHRKLQAQMKGMRTPEDSNQSRPFAREAQRVQAAIEGEDYGYRMEQVVSMHVSKLCTERRTFATVLHPILQLMRFYLKEPHHYRRILHTFAPEVYPNVLCGFSSLFDKAMVGLQEKSGLLKANTCNIAIAEAAAAFDRLGSYLFSGSAKVVGNNIFRHLGTTDSLRYGGWPYVDPGVLNVQEGRASLNKGRWPQRKDGQPALLHPGVVEFYFGKHIGAARQSNAWLHDFRGMEVAGRHNATSLLVDIFGQMWMSETMGFVARAVRRLSKRQMRASAGSHGDEALQQLESWMQMERPFSWSAYSHMVPLLSTGASDENPSVMSRRDLAKEIYDAASENSDKMRRRWAGQEASWFSVLSSVIAGTDPKIVGREQWIGAISAAMLECSIEAMPGPSRGKLSSAITIKLMGMAPSKAMLATRPGTLKRAAIEANEKSKRPRLQNRIDFGCDVPFTRVPRLIDEGLRAQDRQFEGGDQRVREHYCMVRHCLDACLGDPLCDLMLMLALTLASCSVTPAVSDDEFEAGKRKDPKVFVANLITRMLWFLKPQEFPWTTGNSDGVLAIPEMTRKIEHKGANNRLLVKLGWVECVRGKRTNPRNSDLALVDESRLMETYHALYRTRKDAAQFIARVFRSRDEAWVERCQSIVREGEAPENS</sequence>
<feature type="compositionally biased region" description="Polar residues" evidence="1">
    <location>
        <begin position="618"/>
        <end position="635"/>
    </location>
</feature>